<accession>A0ABS4N6I7</accession>
<dbReference type="InterPro" id="IPR029058">
    <property type="entry name" value="AB_hydrolase_fold"/>
</dbReference>
<proteinExistence type="predicted"/>
<comment type="caution">
    <text evidence="1">The sequence shown here is derived from an EMBL/GenBank/DDBJ whole genome shotgun (WGS) entry which is preliminary data.</text>
</comment>
<dbReference type="RefSeq" id="WP_245389093.1">
    <property type="nucleotide sequence ID" value="NZ_BAABDR010000100.1"/>
</dbReference>
<organism evidence="1 2">
    <name type="scientific">Streptomyces iranensis</name>
    <dbReference type="NCBI Taxonomy" id="576784"/>
    <lineage>
        <taxon>Bacteria</taxon>
        <taxon>Bacillati</taxon>
        <taxon>Actinomycetota</taxon>
        <taxon>Actinomycetes</taxon>
        <taxon>Kitasatosporales</taxon>
        <taxon>Streptomycetaceae</taxon>
        <taxon>Streptomyces</taxon>
        <taxon>Streptomyces violaceusniger group</taxon>
    </lineage>
</organism>
<name>A0ABS4N6I7_9ACTN</name>
<dbReference type="Proteomes" id="UP000756710">
    <property type="component" value="Unassembled WGS sequence"/>
</dbReference>
<evidence type="ECO:0008006" key="3">
    <source>
        <dbReference type="Google" id="ProtNLM"/>
    </source>
</evidence>
<evidence type="ECO:0000313" key="2">
    <source>
        <dbReference type="Proteomes" id="UP000756710"/>
    </source>
</evidence>
<dbReference type="EMBL" id="JAGGLR010000032">
    <property type="protein sequence ID" value="MBP2067596.1"/>
    <property type="molecule type" value="Genomic_DNA"/>
</dbReference>
<protein>
    <recommendedName>
        <fullName evidence="3">Serine peptidase</fullName>
    </recommendedName>
</protein>
<dbReference type="SUPFAM" id="SSF53474">
    <property type="entry name" value="alpha/beta-Hydrolases"/>
    <property type="match status" value="1"/>
</dbReference>
<keyword evidence="2" id="KW-1185">Reference proteome</keyword>
<reference evidence="1 2" key="1">
    <citation type="submission" date="2021-03" db="EMBL/GenBank/DDBJ databases">
        <title>Genomic Encyclopedia of Type Strains, Phase IV (KMG-IV): sequencing the most valuable type-strain genomes for metagenomic binning, comparative biology and taxonomic classification.</title>
        <authorList>
            <person name="Goeker M."/>
        </authorList>
    </citation>
    <scope>NUCLEOTIDE SEQUENCE [LARGE SCALE GENOMIC DNA]</scope>
    <source>
        <strain evidence="1 2">DSM 41954</strain>
    </source>
</reference>
<gene>
    <name evidence="1" type="ORF">J2Z30_008663</name>
</gene>
<sequence>MSSIVAVHGIGNIREDLTTLEAAASLEIEWSEALAYGLHHAGQGVATPVMRVAYYADLLADLEPQAGERELESLSPEEAELMAHWLRANGVRDEEEQGLLTLWLRQGVSRLALRRGGSSKVLGRVGAAFAAEVYSYLTRPERRRRARAVVTDLIEEVRPAVVLAHSLGSVVTYEALHAVRPPLNVELLVTLGSPLGMPGVYEALEPEPTIRHAARPPRLKRWVNIADRGDVVAVPAMLGGYFDVDWHVEAVIAPVDFHRMAHYLRCGETAIAIAAYISPRLRH</sequence>
<evidence type="ECO:0000313" key="1">
    <source>
        <dbReference type="EMBL" id="MBP2067596.1"/>
    </source>
</evidence>
<dbReference type="Gene3D" id="3.40.50.1820">
    <property type="entry name" value="alpha/beta hydrolase"/>
    <property type="match status" value="1"/>
</dbReference>